<evidence type="ECO:0000313" key="2">
    <source>
        <dbReference type="Proteomes" id="UP000501945"/>
    </source>
</evidence>
<sequence>MRSDNRKIPKEFFTKFAEYYKLSEDWLKYGEPKDYIQAVLNSEFVEEVYSEEECEELLEKMRGEGFFLKIEYAPNNFIYPNKKEVINFAYKIELIPQVDFQTNMNDYIRQNGEQKFLLYLTYVFLKNDKDYSQDKKYINELNKILKPMLKMLSVKRGVPKDVDSLLSFFIKDVLGNDNSVSSTKQSVLDLGLTMFSCLNSEVALTEMKNDLNLEVDVLKSVISDIQPILESLSENSDE</sequence>
<dbReference type="RefSeq" id="WP_167839088.1">
    <property type="nucleotide sequence ID" value="NZ_CP047616.1"/>
</dbReference>
<protein>
    <submittedName>
        <fullName evidence="1">Uncharacterized protein</fullName>
    </submittedName>
</protein>
<proteinExistence type="predicted"/>
<dbReference type="Proteomes" id="UP000501945">
    <property type="component" value="Chromosome"/>
</dbReference>
<gene>
    <name evidence="1" type="ORF">GU336_11170</name>
</gene>
<accession>A0A6H0UGU2</accession>
<dbReference type="EMBL" id="CP047616">
    <property type="protein sequence ID" value="QIW54654.1"/>
    <property type="molecule type" value="Genomic_DNA"/>
</dbReference>
<evidence type="ECO:0000313" key="1">
    <source>
        <dbReference type="EMBL" id="QIW54654.1"/>
    </source>
</evidence>
<reference evidence="1 2" key="1">
    <citation type="submission" date="2019-12" db="EMBL/GenBank/DDBJ databases">
        <title>Whole genome sequences of Lactococcus raffinolactis strains isolated from sewage.</title>
        <authorList>
            <person name="Ybazeta G."/>
            <person name="Ross M."/>
            <person name="Brabant-Kirwan D."/>
            <person name="Saleh M."/>
            <person name="Dillon J.A."/>
            <person name="Splinter K."/>
            <person name="Nokhbeh R."/>
        </authorList>
    </citation>
    <scope>NUCLEOTIDE SEQUENCE [LARGE SCALE GENOMIC DNA]</scope>
    <source>
        <strain evidence="1 2">Lr_19_5</strain>
    </source>
</reference>
<dbReference type="AlphaFoldDB" id="A0A6H0UGU2"/>
<organism evidence="1 2">
    <name type="scientific">Pseudolactococcus raffinolactis</name>
    <dbReference type="NCBI Taxonomy" id="1366"/>
    <lineage>
        <taxon>Bacteria</taxon>
        <taxon>Bacillati</taxon>
        <taxon>Bacillota</taxon>
        <taxon>Bacilli</taxon>
        <taxon>Lactobacillales</taxon>
        <taxon>Streptococcaceae</taxon>
        <taxon>Pseudolactococcus</taxon>
    </lineage>
</organism>
<name>A0A6H0UGU2_9LACT</name>